<keyword evidence="4" id="KW-0963">Cytoplasm</keyword>
<comment type="similarity">
    <text evidence="2">Belongs to the SUA5 family.</text>
</comment>
<dbReference type="EMBL" id="PJNI01000009">
    <property type="protein sequence ID" value="PKR80509.1"/>
    <property type="molecule type" value="Genomic_DNA"/>
</dbReference>
<dbReference type="GO" id="GO:0000049">
    <property type="term" value="F:tRNA binding"/>
    <property type="evidence" value="ECO:0007669"/>
    <property type="project" value="TreeGrafter"/>
</dbReference>
<comment type="subcellular location">
    <subcellularLocation>
        <location evidence="1">Cytoplasm</location>
    </subcellularLocation>
</comment>
<protein>
    <recommendedName>
        <fullName evidence="10">L-threonylcarbamoyladenylate synthase</fullName>
        <ecNumber evidence="3">2.7.7.87</ecNumber>
    </recommendedName>
    <alternativeName>
        <fullName evidence="10">L-threonylcarbamoyladenylate synthase</fullName>
    </alternativeName>
</protein>
<keyword evidence="7" id="KW-0548">Nucleotidyltransferase</keyword>
<dbReference type="PROSITE" id="PS51163">
    <property type="entry name" value="YRDC"/>
    <property type="match status" value="1"/>
</dbReference>
<organism evidence="13 14">
    <name type="scientific">Brumimicrobium salinarum</name>
    <dbReference type="NCBI Taxonomy" id="2058658"/>
    <lineage>
        <taxon>Bacteria</taxon>
        <taxon>Pseudomonadati</taxon>
        <taxon>Bacteroidota</taxon>
        <taxon>Flavobacteriia</taxon>
        <taxon>Flavobacteriales</taxon>
        <taxon>Crocinitomicaceae</taxon>
        <taxon>Brumimicrobium</taxon>
    </lineage>
</organism>
<gene>
    <name evidence="13" type="ORF">CW751_09030</name>
</gene>
<dbReference type="RefSeq" id="WP_101334679.1">
    <property type="nucleotide sequence ID" value="NZ_PJNI01000009.1"/>
</dbReference>
<keyword evidence="8" id="KW-0547">Nucleotide-binding</keyword>
<dbReference type="SUPFAM" id="SSF55821">
    <property type="entry name" value="YrdC/RibB"/>
    <property type="match status" value="1"/>
</dbReference>
<dbReference type="InterPro" id="IPR017945">
    <property type="entry name" value="DHBP_synth_RibB-like_a/b_dom"/>
</dbReference>
<dbReference type="GO" id="GO:0005737">
    <property type="term" value="C:cytoplasm"/>
    <property type="evidence" value="ECO:0007669"/>
    <property type="project" value="UniProtKB-SubCell"/>
</dbReference>
<evidence type="ECO:0000256" key="3">
    <source>
        <dbReference type="ARBA" id="ARBA00012584"/>
    </source>
</evidence>
<dbReference type="Gene3D" id="3.90.870.10">
    <property type="entry name" value="DHBP synthase"/>
    <property type="match status" value="1"/>
</dbReference>
<evidence type="ECO:0000259" key="12">
    <source>
        <dbReference type="PROSITE" id="PS51163"/>
    </source>
</evidence>
<dbReference type="Pfam" id="PF01300">
    <property type="entry name" value="Sua5_yciO_yrdC"/>
    <property type="match status" value="1"/>
</dbReference>
<accession>A0A2I0R1R7</accession>
<evidence type="ECO:0000256" key="2">
    <source>
        <dbReference type="ARBA" id="ARBA00007663"/>
    </source>
</evidence>
<dbReference type="AlphaFoldDB" id="A0A2I0R1R7"/>
<dbReference type="PANTHER" id="PTHR17490:SF16">
    <property type="entry name" value="THREONYLCARBAMOYL-AMP SYNTHASE"/>
    <property type="match status" value="1"/>
</dbReference>
<evidence type="ECO:0000256" key="11">
    <source>
        <dbReference type="ARBA" id="ARBA00048366"/>
    </source>
</evidence>
<evidence type="ECO:0000256" key="1">
    <source>
        <dbReference type="ARBA" id="ARBA00004496"/>
    </source>
</evidence>
<dbReference type="GO" id="GO:0061710">
    <property type="term" value="F:L-threonylcarbamoyladenylate synthase"/>
    <property type="evidence" value="ECO:0007669"/>
    <property type="project" value="UniProtKB-EC"/>
</dbReference>
<dbReference type="GO" id="GO:0005524">
    <property type="term" value="F:ATP binding"/>
    <property type="evidence" value="ECO:0007669"/>
    <property type="project" value="UniProtKB-KW"/>
</dbReference>
<evidence type="ECO:0000256" key="7">
    <source>
        <dbReference type="ARBA" id="ARBA00022695"/>
    </source>
</evidence>
<keyword evidence="6" id="KW-0819">tRNA processing</keyword>
<dbReference type="GO" id="GO:0008033">
    <property type="term" value="P:tRNA processing"/>
    <property type="evidence" value="ECO:0007669"/>
    <property type="project" value="UniProtKB-KW"/>
</dbReference>
<feature type="domain" description="YrdC-like" evidence="12">
    <location>
        <begin position="4"/>
        <end position="187"/>
    </location>
</feature>
<evidence type="ECO:0000313" key="13">
    <source>
        <dbReference type="EMBL" id="PKR80509.1"/>
    </source>
</evidence>
<keyword evidence="9" id="KW-0067">ATP-binding</keyword>
<dbReference type="EC" id="2.7.7.87" evidence="3"/>
<dbReference type="Proteomes" id="UP000236654">
    <property type="component" value="Unassembled WGS sequence"/>
</dbReference>
<evidence type="ECO:0000256" key="4">
    <source>
        <dbReference type="ARBA" id="ARBA00022490"/>
    </source>
</evidence>
<evidence type="ECO:0000256" key="5">
    <source>
        <dbReference type="ARBA" id="ARBA00022679"/>
    </source>
</evidence>
<evidence type="ECO:0000313" key="14">
    <source>
        <dbReference type="Proteomes" id="UP000236654"/>
    </source>
</evidence>
<sequence length="187" mass="20864">MSKKVNIHEAIKGLKEGNTLLYPTDTIWGLGCDATNEVAIESLKKLKQRPDEKSYILLVDSVAMLERYVSDFPDVCYDLIDLAEKPLTIIYDQPKQLPKTVLAEDGSVAIRVTEDLNCKKLIQGMRKPLVSTSANISGSTSPNSFAEIHDNIKDQVDLILNTRMDEKMMTPSDIIKVSNNQGVKVIR</sequence>
<comment type="catalytic activity">
    <reaction evidence="11">
        <text>L-threonine + hydrogencarbonate + ATP = L-threonylcarbamoyladenylate + diphosphate + H2O</text>
        <dbReference type="Rhea" id="RHEA:36407"/>
        <dbReference type="ChEBI" id="CHEBI:15377"/>
        <dbReference type="ChEBI" id="CHEBI:17544"/>
        <dbReference type="ChEBI" id="CHEBI:30616"/>
        <dbReference type="ChEBI" id="CHEBI:33019"/>
        <dbReference type="ChEBI" id="CHEBI:57926"/>
        <dbReference type="ChEBI" id="CHEBI:73682"/>
        <dbReference type="EC" id="2.7.7.87"/>
    </reaction>
</comment>
<keyword evidence="5" id="KW-0808">Transferase</keyword>
<evidence type="ECO:0000256" key="10">
    <source>
        <dbReference type="ARBA" id="ARBA00029774"/>
    </source>
</evidence>
<dbReference type="PANTHER" id="PTHR17490">
    <property type="entry name" value="SUA5"/>
    <property type="match status" value="1"/>
</dbReference>
<comment type="caution">
    <text evidence="13">The sequence shown here is derived from an EMBL/GenBank/DDBJ whole genome shotgun (WGS) entry which is preliminary data.</text>
</comment>
<dbReference type="NCBIfam" id="TIGR00057">
    <property type="entry name" value="L-threonylcarbamoyladenylate synthase"/>
    <property type="match status" value="1"/>
</dbReference>
<evidence type="ECO:0000256" key="9">
    <source>
        <dbReference type="ARBA" id="ARBA00022840"/>
    </source>
</evidence>
<evidence type="ECO:0000256" key="8">
    <source>
        <dbReference type="ARBA" id="ARBA00022741"/>
    </source>
</evidence>
<evidence type="ECO:0000256" key="6">
    <source>
        <dbReference type="ARBA" id="ARBA00022694"/>
    </source>
</evidence>
<dbReference type="GO" id="GO:0006450">
    <property type="term" value="P:regulation of translational fidelity"/>
    <property type="evidence" value="ECO:0007669"/>
    <property type="project" value="TreeGrafter"/>
</dbReference>
<name>A0A2I0R1R7_9FLAO</name>
<dbReference type="InterPro" id="IPR050156">
    <property type="entry name" value="TC-AMP_synthase_SUA5"/>
</dbReference>
<dbReference type="GO" id="GO:0003725">
    <property type="term" value="F:double-stranded RNA binding"/>
    <property type="evidence" value="ECO:0007669"/>
    <property type="project" value="InterPro"/>
</dbReference>
<keyword evidence="14" id="KW-1185">Reference proteome</keyword>
<dbReference type="InterPro" id="IPR006070">
    <property type="entry name" value="Sua5-like_dom"/>
</dbReference>
<proteinExistence type="inferred from homology"/>
<dbReference type="OrthoDB" id="9814580at2"/>
<reference evidence="13 14" key="1">
    <citation type="submission" date="2017-12" db="EMBL/GenBank/DDBJ databases">
        <title>The draft genome sequence of Brumimicrobium saltpan LHR20.</title>
        <authorList>
            <person name="Do Z.-J."/>
            <person name="Luo H.-R."/>
        </authorList>
    </citation>
    <scope>NUCLEOTIDE SEQUENCE [LARGE SCALE GENOMIC DNA]</scope>
    <source>
        <strain evidence="13 14">LHR20</strain>
    </source>
</reference>